<evidence type="ECO:0000259" key="6">
    <source>
        <dbReference type="PROSITE" id="PS50850"/>
    </source>
</evidence>
<keyword evidence="2 5" id="KW-0812">Transmembrane</keyword>
<feature type="domain" description="Major facilitator superfamily (MFS) profile" evidence="6">
    <location>
        <begin position="66"/>
        <end position="496"/>
    </location>
</feature>
<dbReference type="GO" id="GO:0022857">
    <property type="term" value="F:transmembrane transporter activity"/>
    <property type="evidence" value="ECO:0007669"/>
    <property type="project" value="InterPro"/>
</dbReference>
<keyword evidence="4 5" id="KW-0472">Membrane</keyword>
<evidence type="ECO:0000256" key="3">
    <source>
        <dbReference type="ARBA" id="ARBA00022989"/>
    </source>
</evidence>
<keyword evidence="3 5" id="KW-1133">Transmembrane helix</keyword>
<feature type="transmembrane region" description="Helical" evidence="5">
    <location>
        <begin position="135"/>
        <end position="154"/>
    </location>
</feature>
<evidence type="ECO:0000256" key="4">
    <source>
        <dbReference type="ARBA" id="ARBA00023136"/>
    </source>
</evidence>
<name>A0A1S9R818_PENBI</name>
<evidence type="ECO:0000313" key="8">
    <source>
        <dbReference type="Proteomes" id="UP000190744"/>
    </source>
</evidence>
<reference evidence="8" key="1">
    <citation type="submission" date="2015-09" db="EMBL/GenBank/DDBJ databases">
        <authorList>
            <person name="Fill T.P."/>
            <person name="Baretta J.F."/>
            <person name="de Almeida L.G."/>
            <person name="Rocha M."/>
            <person name="de Souza D.H."/>
            <person name="Malavazi I."/>
            <person name="Cerdeira L.T."/>
            <person name="Hong H."/>
            <person name="Samborskyy M."/>
            <person name="de Vasconcelos A.T."/>
            <person name="Leadlay P."/>
            <person name="Rodrigues-Filho E."/>
        </authorList>
    </citation>
    <scope>NUCLEOTIDE SEQUENCE [LARGE SCALE GENOMIC DNA]</scope>
    <source>
        <strain evidence="8">LaBioMMi 136</strain>
    </source>
</reference>
<organism evidence="7 8">
    <name type="scientific">Penicillium brasilianum</name>
    <dbReference type="NCBI Taxonomy" id="104259"/>
    <lineage>
        <taxon>Eukaryota</taxon>
        <taxon>Fungi</taxon>
        <taxon>Dikarya</taxon>
        <taxon>Ascomycota</taxon>
        <taxon>Pezizomycotina</taxon>
        <taxon>Eurotiomycetes</taxon>
        <taxon>Eurotiomycetidae</taxon>
        <taxon>Eurotiales</taxon>
        <taxon>Aspergillaceae</taxon>
        <taxon>Penicillium</taxon>
    </lineage>
</organism>
<dbReference type="SUPFAM" id="SSF103473">
    <property type="entry name" value="MFS general substrate transporter"/>
    <property type="match status" value="1"/>
</dbReference>
<evidence type="ECO:0000313" key="7">
    <source>
        <dbReference type="EMBL" id="OOQ81654.1"/>
    </source>
</evidence>
<dbReference type="InterPro" id="IPR020846">
    <property type="entry name" value="MFS_dom"/>
</dbReference>
<dbReference type="GO" id="GO:0016020">
    <property type="term" value="C:membrane"/>
    <property type="evidence" value="ECO:0007669"/>
    <property type="project" value="UniProtKB-SubCell"/>
</dbReference>
<dbReference type="InterPro" id="IPR011701">
    <property type="entry name" value="MFS"/>
</dbReference>
<comment type="caution">
    <text evidence="7">The sequence shown here is derived from an EMBL/GenBank/DDBJ whole genome shotgun (WGS) entry which is preliminary data.</text>
</comment>
<feature type="transmembrane region" description="Helical" evidence="5">
    <location>
        <begin position="191"/>
        <end position="211"/>
    </location>
</feature>
<proteinExistence type="predicted"/>
<feature type="transmembrane region" description="Helical" evidence="5">
    <location>
        <begin position="405"/>
        <end position="424"/>
    </location>
</feature>
<dbReference type="InterPro" id="IPR036259">
    <property type="entry name" value="MFS_trans_sf"/>
</dbReference>
<dbReference type="Pfam" id="PF07690">
    <property type="entry name" value="MFS_1"/>
    <property type="match status" value="1"/>
</dbReference>
<evidence type="ECO:0000256" key="5">
    <source>
        <dbReference type="SAM" id="Phobius"/>
    </source>
</evidence>
<feature type="transmembrane region" description="Helical" evidence="5">
    <location>
        <begin position="298"/>
        <end position="316"/>
    </location>
</feature>
<feature type="transmembrane region" description="Helical" evidence="5">
    <location>
        <begin position="102"/>
        <end position="123"/>
    </location>
</feature>
<gene>
    <name evidence="7" type="ORF">PEBR_42092</name>
</gene>
<comment type="subcellular location">
    <subcellularLocation>
        <location evidence="1">Membrane</location>
        <topology evidence="1">Multi-pass membrane protein</topology>
    </subcellularLocation>
</comment>
<feature type="transmembrane region" description="Helical" evidence="5">
    <location>
        <begin position="336"/>
        <end position="354"/>
    </location>
</feature>
<evidence type="ECO:0000256" key="1">
    <source>
        <dbReference type="ARBA" id="ARBA00004141"/>
    </source>
</evidence>
<dbReference type="AlphaFoldDB" id="A0A1S9R818"/>
<evidence type="ECO:0000256" key="2">
    <source>
        <dbReference type="ARBA" id="ARBA00022692"/>
    </source>
</evidence>
<dbReference type="Gene3D" id="1.20.1250.20">
    <property type="entry name" value="MFS general substrate transporter like domains"/>
    <property type="match status" value="1"/>
</dbReference>
<dbReference type="EMBL" id="LJBN01000240">
    <property type="protein sequence ID" value="OOQ81654.1"/>
    <property type="molecule type" value="Genomic_DNA"/>
</dbReference>
<protein>
    <submittedName>
        <fullName evidence="7">MFS multidrug transporter</fullName>
    </submittedName>
</protein>
<feature type="transmembrane region" description="Helical" evidence="5">
    <location>
        <begin position="470"/>
        <end position="491"/>
    </location>
</feature>
<feature type="transmembrane region" description="Helical" evidence="5">
    <location>
        <begin position="223"/>
        <end position="242"/>
    </location>
</feature>
<dbReference type="PROSITE" id="PS50850">
    <property type="entry name" value="MFS"/>
    <property type="match status" value="1"/>
</dbReference>
<dbReference type="Proteomes" id="UP000190744">
    <property type="component" value="Unassembled WGS sequence"/>
</dbReference>
<sequence length="519" mass="57313">MESSTPATSVKGLKAEEIEVQIQVPEQKTLTSGQLSSYGLELSVTGHVQWRKDCKDHPRNWSWWRKTYDTSVVMFLEFYTTAISTTGPSAAELTPESYGSRLLNLIAFSLMYQVGQAIGGLVIPPCSELFGRRMPYIISCSVFSLSCLLVGLVPHISAVFIGRFLSGLASAVPSVVISGTVEDIFNPEQRVWVVLLWNAAATAGLAFGPVYASCISGVVSWRWIFYTAAIVTAITTILIFGMRESRPSKLFRKKISMLEIRYPGVQLKFHSADPFPDLDSFIYTVIIRPSKMMVTEPILIIVSILSGISWGIIYLFSESIARAYIALGLSQPSASFPLLALVVGIMIGVFPHIWDVRKLREKKRQNLQVQPEDTILGFAFGTPALAAGLWWFYSTTPPVLWDTHWAIPTGGLVLVGLGVNEIAYTLSGYLTDTYTVYSASAFAGLAFVRALVSGIMPLVGYVIFDGEQSTVPGFVLATVATSFCVVPFLFFRYGKRFRERSEFAKYSLEVHLRTRLGDA</sequence>
<feature type="transmembrane region" description="Helical" evidence="5">
    <location>
        <begin position="375"/>
        <end position="393"/>
    </location>
</feature>
<feature type="transmembrane region" description="Helical" evidence="5">
    <location>
        <begin position="436"/>
        <end position="464"/>
    </location>
</feature>
<dbReference type="PANTHER" id="PTHR23502">
    <property type="entry name" value="MAJOR FACILITATOR SUPERFAMILY"/>
    <property type="match status" value="1"/>
</dbReference>
<accession>A0A1S9R818</accession>
<dbReference type="PANTHER" id="PTHR23502:SF157">
    <property type="entry name" value="MAJOR FACILITATOR SUPERFAMILY (MFS) PROFILE DOMAIN-CONTAINING PROTEIN-RELATED"/>
    <property type="match status" value="1"/>
</dbReference>